<sequence length="553" mass="62816">MGHQNMSDYASIHFNPTPLLVVKPEIENLIKQAESCINVLIDSQNTPIELEDVSVGLKQTANILKVIDQAILGKISLYSAELIDHIISSSDHDIRYTATLSSSILAMKRYIEFTSLQETRIAYFLLDSLNTLEALLNKPITQEGDIIRAYLAHKSPTVSIEFDDVTPSKYVHQLYKANLSFLLDPTQKRVNQPAFSAVTTHLLNVAKDKPSYSYWMLVHHALGQLEHSFLSRSRLRTLIQIEQNIKQFLADPEHYEATATDVENIVYISISQTDEHATRLKDELGIEKEHISDDVLNQYAHQFYTMPDQSTITTISNILKQEITHTYQEIEMNYQTLTQERFQEIHRQISAIRNVLYILNVKESADDISESLLQLTSAEDIHDENNATRLINQLVQALNNLKIYVRSHTAKILQRVIKNPKIGLDELDQAYDILAQETQASIEFNVDQLVGHIENDSDNALPEHFTASFSELSGASLFLFDNNAIHQAFINCAKYTEELRSKELKLSLDDVKNILNVCASVENNLNAITNKQPIMPKMFDTALTYSQQLKVSA</sequence>
<gene>
    <name evidence="1" type="ORF">SAMN05444584_0080</name>
</gene>
<dbReference type="EMBL" id="FZLN01000001">
    <property type="protein sequence ID" value="SNQ28171.1"/>
    <property type="molecule type" value="Genomic_DNA"/>
</dbReference>
<name>A0A217ECI7_9GAMM</name>
<evidence type="ECO:0000313" key="1">
    <source>
        <dbReference type="EMBL" id="SNQ28171.1"/>
    </source>
</evidence>
<evidence type="ECO:0008006" key="3">
    <source>
        <dbReference type="Google" id="ProtNLM"/>
    </source>
</evidence>
<dbReference type="AlphaFoldDB" id="A0A217ECI7"/>
<dbReference type="Proteomes" id="UP000243463">
    <property type="component" value="Unassembled WGS sequence"/>
</dbReference>
<evidence type="ECO:0000313" key="2">
    <source>
        <dbReference type="Proteomes" id="UP000243463"/>
    </source>
</evidence>
<keyword evidence="2" id="KW-1185">Reference proteome</keyword>
<protein>
    <recommendedName>
        <fullName evidence="3">Chemotaxis protein</fullName>
    </recommendedName>
</protein>
<reference evidence="2" key="1">
    <citation type="submission" date="2017-06" db="EMBL/GenBank/DDBJ databases">
        <authorList>
            <person name="Varghese N."/>
            <person name="Submissions S."/>
        </authorList>
    </citation>
    <scope>NUCLEOTIDE SEQUENCE [LARGE SCALE GENOMIC DNA]</scope>
    <source>
        <strain evidence="2">ANC 5114</strain>
    </source>
</reference>
<dbReference type="OrthoDB" id="6712627at2"/>
<proteinExistence type="predicted"/>
<organism evidence="1 2">
    <name type="scientific">Acinetobacter apis</name>
    <dbReference type="NCBI Taxonomy" id="1229165"/>
    <lineage>
        <taxon>Bacteria</taxon>
        <taxon>Pseudomonadati</taxon>
        <taxon>Pseudomonadota</taxon>
        <taxon>Gammaproteobacteria</taxon>
        <taxon>Moraxellales</taxon>
        <taxon>Moraxellaceae</taxon>
        <taxon>Acinetobacter</taxon>
    </lineage>
</organism>
<accession>A0A217ECI7</accession>
<dbReference type="RefSeq" id="WP_088822182.1">
    <property type="nucleotide sequence ID" value="NZ_FZLN01000001.1"/>
</dbReference>